<reference evidence="2 3" key="1">
    <citation type="journal article" date="2023" name="Plants (Basel)">
        <title>Bridging the Gap: Combining Genomics and Transcriptomics Approaches to Understand Stylosanthes scabra, an Orphan Legume from the Brazilian Caatinga.</title>
        <authorList>
            <person name="Ferreira-Neto J.R.C."/>
            <person name="da Silva M.D."/>
            <person name="Binneck E."/>
            <person name="de Melo N.F."/>
            <person name="da Silva R.H."/>
            <person name="de Melo A.L.T.M."/>
            <person name="Pandolfi V."/>
            <person name="Bustamante F.O."/>
            <person name="Brasileiro-Vidal A.C."/>
            <person name="Benko-Iseppon A.M."/>
        </authorList>
    </citation>
    <scope>NUCLEOTIDE SEQUENCE [LARGE SCALE GENOMIC DNA]</scope>
    <source>
        <tissue evidence="2">Leaves</tissue>
    </source>
</reference>
<feature type="region of interest" description="Disordered" evidence="1">
    <location>
        <begin position="42"/>
        <end position="81"/>
    </location>
</feature>
<organism evidence="2 3">
    <name type="scientific">Stylosanthes scabra</name>
    <dbReference type="NCBI Taxonomy" id="79078"/>
    <lineage>
        <taxon>Eukaryota</taxon>
        <taxon>Viridiplantae</taxon>
        <taxon>Streptophyta</taxon>
        <taxon>Embryophyta</taxon>
        <taxon>Tracheophyta</taxon>
        <taxon>Spermatophyta</taxon>
        <taxon>Magnoliopsida</taxon>
        <taxon>eudicotyledons</taxon>
        <taxon>Gunneridae</taxon>
        <taxon>Pentapetalae</taxon>
        <taxon>rosids</taxon>
        <taxon>fabids</taxon>
        <taxon>Fabales</taxon>
        <taxon>Fabaceae</taxon>
        <taxon>Papilionoideae</taxon>
        <taxon>50 kb inversion clade</taxon>
        <taxon>dalbergioids sensu lato</taxon>
        <taxon>Dalbergieae</taxon>
        <taxon>Pterocarpus clade</taxon>
        <taxon>Stylosanthes</taxon>
    </lineage>
</organism>
<proteinExistence type="predicted"/>
<sequence>MRAGSIPLGGREPPRDSVTCFTRSATREHLTRGYEMTCGTSWSSFGGRRTSRSSRRSTSRTGHPRRVDHFIRGAPPRTRPLETGCEVFARTHTRKEDQLWVDKRSADVNEAFLAELKRLQDERQALMEAGCLMQVH</sequence>
<accession>A0ABU6VXH0</accession>
<gene>
    <name evidence="2" type="ORF">PIB30_106798</name>
</gene>
<keyword evidence="3" id="KW-1185">Reference proteome</keyword>
<name>A0ABU6VXH0_9FABA</name>
<evidence type="ECO:0000313" key="3">
    <source>
        <dbReference type="Proteomes" id="UP001341840"/>
    </source>
</evidence>
<evidence type="ECO:0000256" key="1">
    <source>
        <dbReference type="SAM" id="MobiDB-lite"/>
    </source>
</evidence>
<comment type="caution">
    <text evidence="2">The sequence shown here is derived from an EMBL/GenBank/DDBJ whole genome shotgun (WGS) entry which is preliminary data.</text>
</comment>
<dbReference type="EMBL" id="JASCZI010155366">
    <property type="protein sequence ID" value="MED6178351.1"/>
    <property type="molecule type" value="Genomic_DNA"/>
</dbReference>
<dbReference type="Proteomes" id="UP001341840">
    <property type="component" value="Unassembled WGS sequence"/>
</dbReference>
<protein>
    <submittedName>
        <fullName evidence="2">Uncharacterized protein</fullName>
    </submittedName>
</protein>
<evidence type="ECO:0000313" key="2">
    <source>
        <dbReference type="EMBL" id="MED6178351.1"/>
    </source>
</evidence>
<feature type="compositionally biased region" description="Basic residues" evidence="1">
    <location>
        <begin position="49"/>
        <end position="64"/>
    </location>
</feature>